<dbReference type="SUPFAM" id="SSF52374">
    <property type="entry name" value="Nucleotidylyl transferase"/>
    <property type="match status" value="1"/>
</dbReference>
<comment type="caution">
    <text evidence="10">The sequence shown here is derived from an EMBL/GenBank/DDBJ whole genome shotgun (WGS) entry which is preliminary data.</text>
</comment>
<comment type="pathway">
    <text evidence="8">Cofactor biosynthesis; FAD biosynthesis; FAD from FMN: step 1/1.</text>
</comment>
<evidence type="ECO:0000313" key="11">
    <source>
        <dbReference type="Proteomes" id="UP000029925"/>
    </source>
</evidence>
<comment type="similarity">
    <text evidence="8">Belongs to the ribF family.</text>
</comment>
<dbReference type="SMART" id="SM00904">
    <property type="entry name" value="Flavokinase"/>
    <property type="match status" value="1"/>
</dbReference>
<dbReference type="InterPro" id="IPR002606">
    <property type="entry name" value="Riboflavin_kinase_bac"/>
</dbReference>
<dbReference type="PIRSF" id="PIRSF004491">
    <property type="entry name" value="FAD_Synth"/>
    <property type="match status" value="1"/>
</dbReference>
<evidence type="ECO:0000256" key="3">
    <source>
        <dbReference type="ARBA" id="ARBA00022643"/>
    </source>
</evidence>
<dbReference type="EC" id="2.7.1.26" evidence="8"/>
<keyword evidence="8 10" id="KW-0548">Nucleotidyltransferase</keyword>
<evidence type="ECO:0000256" key="5">
    <source>
        <dbReference type="ARBA" id="ARBA00022741"/>
    </source>
</evidence>
<dbReference type="GO" id="GO:0003919">
    <property type="term" value="F:FMN adenylyltransferase activity"/>
    <property type="evidence" value="ECO:0007669"/>
    <property type="project" value="UniProtKB-UniRule"/>
</dbReference>
<comment type="catalytic activity">
    <reaction evidence="7 8">
        <text>riboflavin + ATP = FMN + ADP + H(+)</text>
        <dbReference type="Rhea" id="RHEA:14357"/>
        <dbReference type="ChEBI" id="CHEBI:15378"/>
        <dbReference type="ChEBI" id="CHEBI:30616"/>
        <dbReference type="ChEBI" id="CHEBI:57986"/>
        <dbReference type="ChEBI" id="CHEBI:58210"/>
        <dbReference type="ChEBI" id="CHEBI:456216"/>
        <dbReference type="EC" id="2.7.1.26"/>
    </reaction>
</comment>
<evidence type="ECO:0000256" key="8">
    <source>
        <dbReference type="PIRNR" id="PIRNR004491"/>
    </source>
</evidence>
<dbReference type="Pfam" id="PF01687">
    <property type="entry name" value="Flavokinase"/>
    <property type="match status" value="1"/>
</dbReference>
<keyword evidence="5 8" id="KW-0547">Nucleotide-binding</keyword>
<dbReference type="InterPro" id="IPR015865">
    <property type="entry name" value="Riboflavin_kinase_bac/euk"/>
</dbReference>
<keyword evidence="3 8" id="KW-0288">FMN</keyword>
<dbReference type="OrthoDB" id="9803667at2"/>
<dbReference type="GO" id="GO:0005524">
    <property type="term" value="F:ATP binding"/>
    <property type="evidence" value="ECO:0007669"/>
    <property type="project" value="UniProtKB-UniRule"/>
</dbReference>
<dbReference type="Gene3D" id="3.40.50.620">
    <property type="entry name" value="HUPs"/>
    <property type="match status" value="1"/>
</dbReference>
<keyword evidence="6 8" id="KW-0067">ATP-binding</keyword>
<comment type="catalytic activity">
    <reaction evidence="8">
        <text>FMN + ATP + H(+) = FAD + diphosphate</text>
        <dbReference type="Rhea" id="RHEA:17237"/>
        <dbReference type="ChEBI" id="CHEBI:15378"/>
        <dbReference type="ChEBI" id="CHEBI:30616"/>
        <dbReference type="ChEBI" id="CHEBI:33019"/>
        <dbReference type="ChEBI" id="CHEBI:57692"/>
        <dbReference type="ChEBI" id="CHEBI:58210"/>
        <dbReference type="EC" id="2.7.7.2"/>
    </reaction>
</comment>
<dbReference type="GO" id="GO:0009231">
    <property type="term" value="P:riboflavin biosynthetic process"/>
    <property type="evidence" value="ECO:0007669"/>
    <property type="project" value="InterPro"/>
</dbReference>
<feature type="domain" description="Riboflavin kinase" evidence="9">
    <location>
        <begin position="153"/>
        <end position="276"/>
    </location>
</feature>
<proteinExistence type="inferred from homology"/>
<evidence type="ECO:0000259" key="9">
    <source>
        <dbReference type="SMART" id="SM00904"/>
    </source>
</evidence>
<comment type="function">
    <text evidence="1">Catalyzes the phosphorylation of riboflavin to FMN followed by the adenylation of FMN to FAD.</text>
</comment>
<keyword evidence="11" id="KW-1185">Reference proteome</keyword>
<dbReference type="InterPro" id="IPR023468">
    <property type="entry name" value="Riboflavin_kinase"/>
</dbReference>
<dbReference type="GO" id="GO:0006747">
    <property type="term" value="P:FAD biosynthetic process"/>
    <property type="evidence" value="ECO:0007669"/>
    <property type="project" value="UniProtKB-UniRule"/>
</dbReference>
<evidence type="ECO:0000256" key="7">
    <source>
        <dbReference type="ARBA" id="ARBA00047880"/>
    </source>
</evidence>
<dbReference type="UniPathway" id="UPA00276">
    <property type="reaction ID" value="UER00406"/>
</dbReference>
<dbReference type="GO" id="GO:0008531">
    <property type="term" value="F:riboflavin kinase activity"/>
    <property type="evidence" value="ECO:0007669"/>
    <property type="project" value="UniProtKB-UniRule"/>
</dbReference>
<sequence length="284" mass="31663">MLSFLSMPQDAQIQGLALGKFDGMHLAHRALITHLPPQSTLLCIESKGETLTPNKALYSPYPVISVCFEEIMGWSGAYFMEIINDKFPSLVQLVVGYDFAFGKNRAYGVNELIEFFGKKVLVMPEFRVNGVSVHSSLIKASIRAGDMQKAAKMLGRFYYIEGGIIPGQNLGSKVLYATINIRAQDYVLPQNGVYATFTQLGEELLPSVSFIGNRLSTDNAFSIETHILEREIHILPNDRAGIFFVQKIRDNQQFLNLQCLKEAITQDVQEAGEILHNADKNLAL</sequence>
<name>A0A4U8S1F5_9HELI</name>
<evidence type="ECO:0000256" key="4">
    <source>
        <dbReference type="ARBA" id="ARBA00022679"/>
    </source>
</evidence>
<dbReference type="SUPFAM" id="SSF82114">
    <property type="entry name" value="Riboflavin kinase-like"/>
    <property type="match status" value="1"/>
</dbReference>
<evidence type="ECO:0000256" key="2">
    <source>
        <dbReference type="ARBA" id="ARBA00022630"/>
    </source>
</evidence>
<dbReference type="NCBIfam" id="NF004162">
    <property type="entry name" value="PRK05627.1-5"/>
    <property type="match status" value="1"/>
</dbReference>
<organism evidence="10 11">
    <name type="scientific">Helicobacter typhlonius</name>
    <dbReference type="NCBI Taxonomy" id="76936"/>
    <lineage>
        <taxon>Bacteria</taxon>
        <taxon>Pseudomonadati</taxon>
        <taxon>Campylobacterota</taxon>
        <taxon>Epsilonproteobacteria</taxon>
        <taxon>Campylobacterales</taxon>
        <taxon>Helicobacteraceae</taxon>
        <taxon>Helicobacter</taxon>
    </lineage>
</organism>
<dbReference type="EMBL" id="JRPF02000001">
    <property type="protein sequence ID" value="TLD79396.1"/>
    <property type="molecule type" value="Genomic_DNA"/>
</dbReference>
<dbReference type="AlphaFoldDB" id="A0A4U8S1F5"/>
<dbReference type="Gene3D" id="2.40.30.30">
    <property type="entry name" value="Riboflavin kinase-like"/>
    <property type="match status" value="1"/>
</dbReference>
<dbReference type="STRING" id="76936.BN2458_PEG0632"/>
<dbReference type="InterPro" id="IPR014729">
    <property type="entry name" value="Rossmann-like_a/b/a_fold"/>
</dbReference>
<keyword evidence="4 8" id="KW-0808">Transferase</keyword>
<protein>
    <recommendedName>
        <fullName evidence="8">Riboflavin biosynthesis protein</fullName>
    </recommendedName>
    <domain>
        <recommendedName>
            <fullName evidence="8">Riboflavin kinase</fullName>
            <ecNumber evidence="8">2.7.1.26</ecNumber>
        </recommendedName>
        <alternativeName>
            <fullName evidence="8">Flavokinase</fullName>
        </alternativeName>
    </domain>
    <domain>
        <recommendedName>
            <fullName evidence="8">FMN adenylyltransferase</fullName>
            <ecNumber evidence="8">2.7.7.2</ecNumber>
        </recommendedName>
        <alternativeName>
            <fullName evidence="8">FAD pyrophosphorylase</fullName>
        </alternativeName>
        <alternativeName>
            <fullName evidence="8">FAD synthase</fullName>
        </alternativeName>
    </domain>
</protein>
<dbReference type="PANTHER" id="PTHR22749:SF6">
    <property type="entry name" value="RIBOFLAVIN KINASE"/>
    <property type="match status" value="1"/>
</dbReference>
<keyword evidence="8" id="KW-0274">FAD</keyword>
<evidence type="ECO:0000256" key="6">
    <source>
        <dbReference type="ARBA" id="ARBA00022840"/>
    </source>
</evidence>
<gene>
    <name evidence="10" type="ORF">LS75_000150</name>
</gene>
<reference evidence="10 11" key="1">
    <citation type="journal article" date="2014" name="Genome Announc.">
        <title>Draft genome sequences of eight enterohepatic helicobacter species isolated from both laboratory and wild rodents.</title>
        <authorList>
            <person name="Sheh A."/>
            <person name="Shen Z."/>
            <person name="Fox J.G."/>
        </authorList>
    </citation>
    <scope>NUCLEOTIDE SEQUENCE [LARGE SCALE GENOMIC DNA]</scope>
    <source>
        <strain evidence="10 11">MIT 98-6810</strain>
    </source>
</reference>
<dbReference type="PANTHER" id="PTHR22749">
    <property type="entry name" value="RIBOFLAVIN KINASE/FMN ADENYLYLTRANSFERASE"/>
    <property type="match status" value="1"/>
</dbReference>
<dbReference type="EC" id="2.7.7.2" evidence="8"/>
<evidence type="ECO:0000313" key="10">
    <source>
        <dbReference type="EMBL" id="TLD79396.1"/>
    </source>
</evidence>
<accession>A0A4U8S1F5</accession>
<dbReference type="InterPro" id="IPR023465">
    <property type="entry name" value="Riboflavin_kinase_dom_sf"/>
</dbReference>
<dbReference type="Proteomes" id="UP000029925">
    <property type="component" value="Unassembled WGS sequence"/>
</dbReference>
<dbReference type="UniPathway" id="UPA00277">
    <property type="reaction ID" value="UER00407"/>
</dbReference>
<dbReference type="GO" id="GO:0009398">
    <property type="term" value="P:FMN biosynthetic process"/>
    <property type="evidence" value="ECO:0007669"/>
    <property type="project" value="UniProtKB-UniRule"/>
</dbReference>
<evidence type="ECO:0000256" key="1">
    <source>
        <dbReference type="ARBA" id="ARBA00002121"/>
    </source>
</evidence>
<comment type="pathway">
    <text evidence="8">Cofactor biosynthesis; FMN biosynthesis; FMN from riboflavin (ATP route): step 1/1.</text>
</comment>
<keyword evidence="8 10" id="KW-0418">Kinase</keyword>
<keyword evidence="2 8" id="KW-0285">Flavoprotein</keyword>